<evidence type="ECO:0000259" key="6">
    <source>
        <dbReference type="Pfam" id="PF02836"/>
    </source>
</evidence>
<evidence type="ECO:0000259" key="8">
    <source>
        <dbReference type="Pfam" id="PF18368"/>
    </source>
</evidence>
<evidence type="ECO:0000313" key="10">
    <source>
        <dbReference type="EMBL" id="EHB92704.1"/>
    </source>
</evidence>
<dbReference type="Gene3D" id="2.60.40.10">
    <property type="entry name" value="Immunoglobulins"/>
    <property type="match status" value="3"/>
</dbReference>
<feature type="signal peptide" evidence="4">
    <location>
        <begin position="1"/>
        <end position="21"/>
    </location>
</feature>
<reference evidence="10 11" key="1">
    <citation type="submission" date="2011-08" db="EMBL/GenBank/DDBJ databases">
        <title>The Genome Sequence of Alistipes indistinctus YIT 12060.</title>
        <authorList>
            <consortium name="The Broad Institute Genome Sequencing Platform"/>
            <person name="Earl A."/>
            <person name="Ward D."/>
            <person name="Feldgarden M."/>
            <person name="Gevers D."/>
            <person name="Morotomi M."/>
            <person name="Young S.K."/>
            <person name="Zeng Q."/>
            <person name="Gargeya S."/>
            <person name="Fitzgerald M."/>
            <person name="Haas B."/>
            <person name="Abouelleil A."/>
            <person name="Alvarado L."/>
            <person name="Arachchi H.M."/>
            <person name="Berlin A."/>
            <person name="Brown A."/>
            <person name="Chapman S.B."/>
            <person name="Chen Z."/>
            <person name="Dunbar C."/>
            <person name="Freedman E."/>
            <person name="Gearin G."/>
            <person name="Gellesch M."/>
            <person name="Goldberg J."/>
            <person name="Griggs A."/>
            <person name="Gujja S."/>
            <person name="Heiman D."/>
            <person name="Howarth C."/>
            <person name="Larson L."/>
            <person name="Lui A."/>
            <person name="MacDonald P.J.P."/>
            <person name="Montmayeur A."/>
            <person name="Murphy C."/>
            <person name="Neiman D."/>
            <person name="Pearson M."/>
            <person name="Priest M."/>
            <person name="Roberts A."/>
            <person name="Saif S."/>
            <person name="Shea T."/>
            <person name="Shenoy N."/>
            <person name="Sisk P."/>
            <person name="Stolte C."/>
            <person name="Sykes S."/>
            <person name="Wortman J."/>
            <person name="Nusbaum C."/>
            <person name="Birren B."/>
        </authorList>
    </citation>
    <scope>NUCLEOTIDE SEQUENCE [LARGE SCALE GENOMIC DNA]</scope>
    <source>
        <strain evidence="10 11">YIT 12060</strain>
    </source>
</reference>
<dbReference type="RefSeq" id="WP_009133714.1">
    <property type="nucleotide sequence ID" value="NZ_CP102250.1"/>
</dbReference>
<dbReference type="PANTHER" id="PTHR43536:SF1">
    <property type="entry name" value="MANNOSYLGLYCOPROTEIN ENDO-BETA-MANNOSIDASE"/>
    <property type="match status" value="1"/>
</dbReference>
<evidence type="ECO:0000256" key="4">
    <source>
        <dbReference type="SAM" id="SignalP"/>
    </source>
</evidence>
<dbReference type="GeneID" id="92816077"/>
<dbReference type="GO" id="GO:0004553">
    <property type="term" value="F:hydrolase activity, hydrolyzing O-glycosyl compounds"/>
    <property type="evidence" value="ECO:0007669"/>
    <property type="project" value="InterPro"/>
</dbReference>
<feature type="domain" description="Glycoside hydrolase family 2 immunoglobulin-like beta-sandwich" evidence="5">
    <location>
        <begin position="257"/>
        <end position="370"/>
    </location>
</feature>
<dbReference type="HOGENOM" id="CLU_005015_2_0_10"/>
<dbReference type="InterPro" id="IPR006102">
    <property type="entry name" value="Ig-like_GH2"/>
</dbReference>
<feature type="domain" description="Mannosidase Ig/CBM-like" evidence="7">
    <location>
        <begin position="698"/>
        <end position="778"/>
    </location>
</feature>
<keyword evidence="3" id="KW-0326">Glycosidase</keyword>
<dbReference type="InterPro" id="IPR013783">
    <property type="entry name" value="Ig-like_fold"/>
</dbReference>
<accession>G5H765</accession>
<keyword evidence="4" id="KW-0732">Signal</keyword>
<feature type="domain" description="Exo-beta-D-glucosaminidase Ig-fold" evidence="8">
    <location>
        <begin position="792"/>
        <end position="892"/>
    </location>
</feature>
<dbReference type="OrthoDB" id="9801077at2"/>
<evidence type="ECO:0000256" key="3">
    <source>
        <dbReference type="ARBA" id="ARBA00023295"/>
    </source>
</evidence>
<dbReference type="PATRIC" id="fig|742725.3.peg.960"/>
<dbReference type="InterPro" id="IPR054593">
    <property type="entry name" value="Beta-mannosidase-like_N2"/>
</dbReference>
<dbReference type="InterPro" id="IPR008979">
    <property type="entry name" value="Galactose-bd-like_sf"/>
</dbReference>
<dbReference type="InterPro" id="IPR017853">
    <property type="entry name" value="GH"/>
</dbReference>
<dbReference type="InterPro" id="IPR043534">
    <property type="entry name" value="EBDG/EBM"/>
</dbReference>
<dbReference type="InterPro" id="IPR006103">
    <property type="entry name" value="Glyco_hydro_2_cat"/>
</dbReference>
<evidence type="ECO:0000259" key="7">
    <source>
        <dbReference type="Pfam" id="PF17786"/>
    </source>
</evidence>
<comment type="caution">
    <text evidence="10">The sequence shown here is derived from an EMBL/GenBank/DDBJ whole genome shotgun (WGS) entry which is preliminary data.</text>
</comment>
<name>G5H765_9BACT</name>
<evidence type="ECO:0008006" key="12">
    <source>
        <dbReference type="Google" id="ProtNLM"/>
    </source>
</evidence>
<dbReference type="Pfam" id="PF18368">
    <property type="entry name" value="Ig_GlcNase"/>
    <property type="match status" value="1"/>
</dbReference>
<keyword evidence="11" id="KW-1185">Reference proteome</keyword>
<organism evidence="10 11">
    <name type="scientific">Alistipes indistinctus YIT 12060</name>
    <dbReference type="NCBI Taxonomy" id="742725"/>
    <lineage>
        <taxon>Bacteria</taxon>
        <taxon>Pseudomonadati</taxon>
        <taxon>Bacteroidota</taxon>
        <taxon>Bacteroidia</taxon>
        <taxon>Bacteroidales</taxon>
        <taxon>Rikenellaceae</taxon>
        <taxon>Alistipes</taxon>
    </lineage>
</organism>
<evidence type="ECO:0000259" key="9">
    <source>
        <dbReference type="Pfam" id="PF22666"/>
    </source>
</evidence>
<dbReference type="Pfam" id="PF02836">
    <property type="entry name" value="Glyco_hydro_2_C"/>
    <property type="match status" value="1"/>
</dbReference>
<dbReference type="SUPFAM" id="SSF51445">
    <property type="entry name" value="(Trans)glycosidases"/>
    <property type="match status" value="1"/>
</dbReference>
<dbReference type="Pfam" id="PF17786">
    <property type="entry name" value="Mannosidase_ig"/>
    <property type="match status" value="1"/>
</dbReference>
<protein>
    <recommendedName>
        <fullName evidence="12">Exo-1,4-beta-D-glucosaminidase</fullName>
    </recommendedName>
</protein>
<dbReference type="InterPro" id="IPR041447">
    <property type="entry name" value="Mannosidase_ig"/>
</dbReference>
<dbReference type="AlphaFoldDB" id="G5H765"/>
<gene>
    <name evidence="10" type="ORF">HMPREF9450_00908</name>
</gene>
<evidence type="ECO:0000259" key="5">
    <source>
        <dbReference type="Pfam" id="PF00703"/>
    </source>
</evidence>
<sequence>MKKFRIFCSALLCLSFGLATAQPANYAFDPNRIYLDSKEGHGGTAAWAMKKAGDVSLPAEQLSMPGKTTTDWMPAIVPGTVLNSLVFNKVYPEPYYGVNNKLDSNLIPDLSKAGRDFYTYWFRTEFTLPESYADKRVWMQLDGINYRAEVWLNGNLLATMDGMFKDERIDITDFAQLGKPNALAVKVYPVDMPGTTRQKPWGAAGEFFNGGDGNIGLNTTMLMCVGWDFSFLDGIRDRNTGIWKSISIYTTGNVDMRHPFVKSELSKPGYDTAREEVSVELVNPTPKPVKCRVEGEITGTGITFAKETELFRGENQKVTFTADEFPQLVIDNPRLWWPRFKGNPELYELKMRVLVDGTVSDSAKTRFGIREVTYTNDTPDSSRTFIVNGHKIFIRGTNWIPEGMLRTSDERTYAELRYTRQSGINLVRLWGGGIAESDYFYQLCDEMGLLVWQEFWMTGDTKHPQDQDLYLANLAATIKRLRNHPSVAYYVSSNESTETSGSRELMTALDGTRGYQMQSECDGVHDGSPYKQVNPMQHYDNTASPRGSRIDGFNPEYGAPTTPTIEVLREMMDEKDLWPINKPVWDYLDGGGFHLVASLYKDLVNQYGEARDIEDFAEKGQFVGAMNSKSIWENWNYNKLGYGDRYCSGLLFWYHNCPVRQVAARMWDWSLEPTASLYHTQNALQPLHVQFDYLKNTVSACNDYYRAFPGYKVTAEVYDLNSKKVWSRTAAIDLPEDGVVNDVFKIDFPANITPVHFIKLRLYDERGKEVSDNFYWRSTNRYEGPETLTGPTTAGFEAISDLKPAKVSARYAQRTDEQGHRYIDVTLRNGGQALAFFTQLQLLDAGGKPVRPSFYTDNFFSLLPGESKTVTIEALPGKLPDNGSSLVIKGWNQPRQQFDLKWDAKRL</sequence>
<dbReference type="Gene3D" id="3.20.20.80">
    <property type="entry name" value="Glycosidases"/>
    <property type="match status" value="1"/>
</dbReference>
<keyword evidence="2" id="KW-0378">Hydrolase</keyword>
<dbReference type="STRING" id="742725.HMPREF9450_00908"/>
<dbReference type="SUPFAM" id="SSF49303">
    <property type="entry name" value="beta-Galactosidase/glucuronidase domain"/>
    <property type="match status" value="3"/>
</dbReference>
<evidence type="ECO:0000313" key="11">
    <source>
        <dbReference type="Proteomes" id="UP000006008"/>
    </source>
</evidence>
<dbReference type="SUPFAM" id="SSF49785">
    <property type="entry name" value="Galactose-binding domain-like"/>
    <property type="match status" value="1"/>
</dbReference>
<comment type="similarity">
    <text evidence="1">Belongs to the glycosyl hydrolase 2 family.</text>
</comment>
<dbReference type="Pfam" id="PF22666">
    <property type="entry name" value="Glyco_hydro_2_N2"/>
    <property type="match status" value="1"/>
</dbReference>
<feature type="chain" id="PRO_5003477913" description="Exo-1,4-beta-D-glucosaminidase" evidence="4">
    <location>
        <begin position="22"/>
        <end position="907"/>
    </location>
</feature>
<dbReference type="GO" id="GO:0005975">
    <property type="term" value="P:carbohydrate metabolic process"/>
    <property type="evidence" value="ECO:0007669"/>
    <property type="project" value="InterPro"/>
</dbReference>
<evidence type="ECO:0000256" key="1">
    <source>
        <dbReference type="ARBA" id="ARBA00007401"/>
    </source>
</evidence>
<proteinExistence type="inferred from homology"/>
<dbReference type="Gene3D" id="2.60.120.260">
    <property type="entry name" value="Galactose-binding domain-like"/>
    <property type="match status" value="1"/>
</dbReference>
<dbReference type="eggNOG" id="COG3250">
    <property type="taxonomic scope" value="Bacteria"/>
</dbReference>
<feature type="domain" description="Glycoside hydrolase family 2 catalytic" evidence="6">
    <location>
        <begin position="384"/>
        <end position="519"/>
    </location>
</feature>
<dbReference type="InterPro" id="IPR041351">
    <property type="entry name" value="Ig_GlcNase"/>
</dbReference>
<dbReference type="InterPro" id="IPR036156">
    <property type="entry name" value="Beta-gal/glucu_dom_sf"/>
</dbReference>
<evidence type="ECO:0000256" key="2">
    <source>
        <dbReference type="ARBA" id="ARBA00022801"/>
    </source>
</evidence>
<feature type="domain" description="Beta-mannosidase-like galactose-binding" evidence="9">
    <location>
        <begin position="69"/>
        <end position="244"/>
    </location>
</feature>
<dbReference type="Pfam" id="PF00703">
    <property type="entry name" value="Glyco_hydro_2"/>
    <property type="match status" value="1"/>
</dbReference>
<dbReference type="EMBL" id="ADLD01000009">
    <property type="protein sequence ID" value="EHB92704.1"/>
    <property type="molecule type" value="Genomic_DNA"/>
</dbReference>
<dbReference type="Proteomes" id="UP000006008">
    <property type="component" value="Unassembled WGS sequence"/>
</dbReference>
<dbReference type="PANTHER" id="PTHR43536">
    <property type="entry name" value="MANNOSYLGLYCOPROTEIN ENDO-BETA-MANNOSIDASE"/>
    <property type="match status" value="1"/>
</dbReference>